<dbReference type="Gene3D" id="3.40.50.1110">
    <property type="entry name" value="SGNH hydrolase"/>
    <property type="match status" value="1"/>
</dbReference>
<proteinExistence type="predicted"/>
<dbReference type="GO" id="GO:0016787">
    <property type="term" value="F:hydrolase activity"/>
    <property type="evidence" value="ECO:0007669"/>
    <property type="project" value="UniProtKB-KW"/>
</dbReference>
<protein>
    <submittedName>
        <fullName evidence="2">SGNH/GDSL hydrolase family protein</fullName>
    </submittedName>
</protein>
<dbReference type="CDD" id="cd00229">
    <property type="entry name" value="SGNH_hydrolase"/>
    <property type="match status" value="1"/>
</dbReference>
<evidence type="ECO:0000313" key="2">
    <source>
        <dbReference type="EMBL" id="MCI2242776.1"/>
    </source>
</evidence>
<dbReference type="RefSeq" id="WP_242166304.1">
    <property type="nucleotide sequence ID" value="NZ_JAJMLW010000004.1"/>
</dbReference>
<comment type="caution">
    <text evidence="2">The sequence shown here is derived from an EMBL/GenBank/DDBJ whole genome shotgun (WGS) entry which is preliminary data.</text>
</comment>
<name>A0ABS9WK64_9ACTN</name>
<dbReference type="EMBL" id="JAJMLW010000004">
    <property type="protein sequence ID" value="MCI2242776.1"/>
    <property type="molecule type" value="Genomic_DNA"/>
</dbReference>
<feature type="compositionally biased region" description="Low complexity" evidence="1">
    <location>
        <begin position="251"/>
        <end position="272"/>
    </location>
</feature>
<evidence type="ECO:0000256" key="1">
    <source>
        <dbReference type="SAM" id="MobiDB-lite"/>
    </source>
</evidence>
<dbReference type="Pfam" id="PF16255">
    <property type="entry name" value="Lipase_GDSL_lke"/>
    <property type="match status" value="1"/>
</dbReference>
<gene>
    <name evidence="2" type="ORF">LPT13_10505</name>
</gene>
<evidence type="ECO:0000313" key="3">
    <source>
        <dbReference type="Proteomes" id="UP001430755"/>
    </source>
</evidence>
<keyword evidence="2" id="KW-0378">Hydrolase</keyword>
<feature type="region of interest" description="Disordered" evidence="1">
    <location>
        <begin position="251"/>
        <end position="313"/>
    </location>
</feature>
<dbReference type="SUPFAM" id="SSF52266">
    <property type="entry name" value="SGNH hydrolase"/>
    <property type="match status" value="1"/>
</dbReference>
<reference evidence="2" key="1">
    <citation type="submission" date="2021-11" db="EMBL/GenBank/DDBJ databases">
        <title>A Novel Adlercreutzia Species, isolated from a Allomyrina dichotoma larva feces.</title>
        <authorList>
            <person name="Suh M.K."/>
        </authorList>
    </citation>
    <scope>NUCLEOTIDE SEQUENCE</scope>
    <source>
        <strain evidence="2">JBNU-10</strain>
    </source>
</reference>
<keyword evidence="3" id="KW-1185">Reference proteome</keyword>
<keyword evidence="2" id="KW-0687">Ribonucleoprotein</keyword>
<organism evidence="2 3">
    <name type="scientific">Adlercreutzia faecimuris</name>
    <dbReference type="NCBI Taxonomy" id="2897341"/>
    <lineage>
        <taxon>Bacteria</taxon>
        <taxon>Bacillati</taxon>
        <taxon>Actinomycetota</taxon>
        <taxon>Coriobacteriia</taxon>
        <taxon>Eggerthellales</taxon>
        <taxon>Eggerthellaceae</taxon>
        <taxon>Adlercreutzia</taxon>
    </lineage>
</organism>
<dbReference type="Proteomes" id="UP001430755">
    <property type="component" value="Unassembled WGS sequence"/>
</dbReference>
<accession>A0ABS9WK64</accession>
<dbReference type="GO" id="GO:0005840">
    <property type="term" value="C:ribosome"/>
    <property type="evidence" value="ECO:0007669"/>
    <property type="project" value="UniProtKB-KW"/>
</dbReference>
<sequence>MAQRSFSIFGDSISTFERVTNPANRIYYKEDLRAATGVEEVGDTWWAQVIARLGGRLLANASFSGSMAEGAGFPAGCSSERIAQVAGPDGEAPDDILVFIGINDYGWAGARAQAAARSEAMPRCPEALAVPEGAPGPATAASLSGFARAYGEMLAGLRAAYPAARVWCLTLLPGREVGAAGPSFAYQLRGIDLDDYNDAIRAAARAHGCEVADIRAAGFDYEALDGTHPTRRGMAQLAELTLAAMSAPVPSVSPADGGASAPGAVGSRASAPDVAGKTANAPDAAGEGAGAPGAAGEGAGVPGIAGEGAGAPDVPAPVTVDEFGVRDAGLNVSRETFVALPADLFPAEMRSRRRCMRSTCFDCEFARSTGVKWSCVCELP</sequence>
<dbReference type="InterPro" id="IPR036514">
    <property type="entry name" value="SGNH_hydro_sf"/>
</dbReference>
<keyword evidence="2" id="KW-0689">Ribosomal protein</keyword>
<dbReference type="InterPro" id="IPR032588">
    <property type="entry name" value="Lipase_GDSL_lke"/>
</dbReference>
<feature type="compositionally biased region" description="Gly residues" evidence="1">
    <location>
        <begin position="287"/>
        <end position="309"/>
    </location>
</feature>